<dbReference type="NCBIfam" id="NF002018">
    <property type="entry name" value="PRK00823.1-3"/>
    <property type="match status" value="1"/>
</dbReference>
<dbReference type="HAMAP" id="MF_00434">
    <property type="entry name" value="Pterin_4_alpha"/>
    <property type="match status" value="1"/>
</dbReference>
<accession>A0A4S8Q2T2</accession>
<dbReference type="GO" id="GO:0008124">
    <property type="term" value="F:4-alpha-hydroxytetrahydrobiopterin dehydratase activity"/>
    <property type="evidence" value="ECO:0007669"/>
    <property type="project" value="UniProtKB-UniRule"/>
</dbReference>
<evidence type="ECO:0000256" key="2">
    <source>
        <dbReference type="ARBA" id="ARBA00006472"/>
    </source>
</evidence>
<evidence type="ECO:0000256" key="1">
    <source>
        <dbReference type="ARBA" id="ARBA00001554"/>
    </source>
</evidence>
<comment type="caution">
    <text evidence="5">The sequence shown here is derived from an EMBL/GenBank/DDBJ whole genome shotgun (WGS) entry which is preliminary data.</text>
</comment>
<dbReference type="InterPro" id="IPR036428">
    <property type="entry name" value="PCD_sf"/>
</dbReference>
<evidence type="ECO:0000313" key="5">
    <source>
        <dbReference type="EMBL" id="THV37411.1"/>
    </source>
</evidence>
<keyword evidence="3 4" id="KW-0456">Lyase</keyword>
<name>A0A4S8Q2T2_9HYPH</name>
<protein>
    <recommendedName>
        <fullName evidence="4">Putative pterin-4-alpha-carbinolamine dehydratase</fullName>
        <shortName evidence="4">PHS</shortName>
        <ecNumber evidence="4">4.2.1.96</ecNumber>
    </recommendedName>
    <alternativeName>
        <fullName evidence="4">4-alpha-hydroxy-tetrahydropterin dehydratase</fullName>
    </alternativeName>
    <alternativeName>
        <fullName evidence="4">Pterin carbinolamine dehydratase</fullName>
        <shortName evidence="4">PCD</shortName>
    </alternativeName>
</protein>
<dbReference type="EC" id="4.2.1.96" evidence="4"/>
<dbReference type="EMBL" id="STGU01000003">
    <property type="protein sequence ID" value="THV37411.1"/>
    <property type="molecule type" value="Genomic_DNA"/>
</dbReference>
<dbReference type="Proteomes" id="UP000307378">
    <property type="component" value="Unassembled WGS sequence"/>
</dbReference>
<evidence type="ECO:0000256" key="4">
    <source>
        <dbReference type="HAMAP-Rule" id="MF_00434"/>
    </source>
</evidence>
<dbReference type="RefSeq" id="WP_136539424.1">
    <property type="nucleotide sequence ID" value="NZ_STGU01000003.1"/>
</dbReference>
<gene>
    <name evidence="5" type="ORF">FAA86_07430</name>
</gene>
<dbReference type="AlphaFoldDB" id="A0A4S8Q2T2"/>
<dbReference type="PANTHER" id="PTHR12599">
    <property type="entry name" value="PTERIN-4-ALPHA-CARBINOLAMINE DEHYDRATASE"/>
    <property type="match status" value="1"/>
</dbReference>
<dbReference type="SUPFAM" id="SSF55248">
    <property type="entry name" value="PCD-like"/>
    <property type="match status" value="1"/>
</dbReference>
<dbReference type="GO" id="GO:0006729">
    <property type="term" value="P:tetrahydrobiopterin biosynthetic process"/>
    <property type="evidence" value="ECO:0007669"/>
    <property type="project" value="InterPro"/>
</dbReference>
<dbReference type="Pfam" id="PF01329">
    <property type="entry name" value="Pterin_4a"/>
    <property type="match status" value="1"/>
</dbReference>
<comment type="similarity">
    <text evidence="2 4">Belongs to the pterin-4-alpha-carbinolamine dehydratase family.</text>
</comment>
<proteinExistence type="inferred from homology"/>
<evidence type="ECO:0000256" key="3">
    <source>
        <dbReference type="ARBA" id="ARBA00023239"/>
    </source>
</evidence>
<organism evidence="5 6">
    <name type="scientific">Rhizobium rosettiformans W3</name>
    <dbReference type="NCBI Taxonomy" id="538378"/>
    <lineage>
        <taxon>Bacteria</taxon>
        <taxon>Pseudomonadati</taxon>
        <taxon>Pseudomonadota</taxon>
        <taxon>Alphaproteobacteria</taxon>
        <taxon>Hyphomicrobiales</taxon>
        <taxon>Rhizobiaceae</taxon>
        <taxon>Rhizobium/Agrobacterium group</taxon>
        <taxon>Rhizobium</taxon>
    </lineage>
</organism>
<dbReference type="CDD" id="cd00914">
    <property type="entry name" value="PCD_DCoH_subfamily_b"/>
    <property type="match status" value="1"/>
</dbReference>
<comment type="catalytic activity">
    <reaction evidence="1 4">
        <text>(4aS,6R)-4a-hydroxy-L-erythro-5,6,7,8-tetrahydrobiopterin = (6R)-L-erythro-6,7-dihydrobiopterin + H2O</text>
        <dbReference type="Rhea" id="RHEA:11920"/>
        <dbReference type="ChEBI" id="CHEBI:15377"/>
        <dbReference type="ChEBI" id="CHEBI:15642"/>
        <dbReference type="ChEBI" id="CHEBI:43120"/>
        <dbReference type="EC" id="4.2.1.96"/>
    </reaction>
</comment>
<sequence>MKYEKLPAASIAARLAELQGWSIGRDGAAIEKHFVFRDFRQAFGFMTECALAAEKLDHHPEWFNVYRKVDVTLTTHSAGGITELDFKLAVLMDLAAARSG</sequence>
<evidence type="ECO:0000313" key="6">
    <source>
        <dbReference type="Proteomes" id="UP000307378"/>
    </source>
</evidence>
<dbReference type="InterPro" id="IPR001533">
    <property type="entry name" value="Pterin_deHydtase"/>
</dbReference>
<dbReference type="Gene3D" id="3.30.1360.20">
    <property type="entry name" value="Transcriptional coactivator/pterin dehydratase"/>
    <property type="match status" value="1"/>
</dbReference>
<dbReference type="PANTHER" id="PTHR12599:SF0">
    <property type="entry name" value="PTERIN-4-ALPHA-CARBINOLAMINE DEHYDRATASE"/>
    <property type="match status" value="1"/>
</dbReference>
<reference evidence="5 6" key="1">
    <citation type="submission" date="2019-04" db="EMBL/GenBank/DDBJ databases">
        <title>genome sequence of strain W3.</title>
        <authorList>
            <person name="Gao J."/>
            <person name="Sun J."/>
        </authorList>
    </citation>
    <scope>NUCLEOTIDE SEQUENCE [LARGE SCALE GENOMIC DNA]</scope>
    <source>
        <strain evidence="5 6">W3</strain>
    </source>
</reference>